<keyword evidence="9" id="KW-1185">Reference proteome</keyword>
<evidence type="ECO:0000256" key="3">
    <source>
        <dbReference type="ARBA" id="ARBA00022801"/>
    </source>
</evidence>
<dbReference type="PANTHER" id="PTHR22726:SF1">
    <property type="entry name" value="METALLOENDOPEPTIDASE OMA1, MITOCHONDRIAL"/>
    <property type="match status" value="1"/>
</dbReference>
<keyword evidence="1 6" id="KW-0645">Protease</keyword>
<dbReference type="GO" id="GO:0016020">
    <property type="term" value="C:membrane"/>
    <property type="evidence" value="ECO:0007669"/>
    <property type="project" value="TreeGrafter"/>
</dbReference>
<comment type="similarity">
    <text evidence="6">Belongs to the peptidase M48 family.</text>
</comment>
<comment type="cofactor">
    <cofactor evidence="6">
        <name>Zn(2+)</name>
        <dbReference type="ChEBI" id="CHEBI:29105"/>
    </cofactor>
    <text evidence="6">Binds 1 zinc ion per subunit.</text>
</comment>
<reference evidence="9" key="1">
    <citation type="submission" date="2017-09" db="EMBL/GenBank/DDBJ databases">
        <authorList>
            <person name="Varghese N."/>
            <person name="Submissions S."/>
        </authorList>
    </citation>
    <scope>NUCLEOTIDE SEQUENCE [LARGE SCALE GENOMIC DNA]</scope>
    <source>
        <strain evidence="9">C7</strain>
    </source>
</reference>
<keyword evidence="5 6" id="KW-0482">Metalloprotease</keyword>
<evidence type="ECO:0000256" key="6">
    <source>
        <dbReference type="RuleBase" id="RU003983"/>
    </source>
</evidence>
<proteinExistence type="inferred from homology"/>
<dbReference type="Proteomes" id="UP000220034">
    <property type="component" value="Unassembled WGS sequence"/>
</dbReference>
<keyword evidence="3 6" id="KW-0378">Hydrolase</keyword>
<evidence type="ECO:0000313" key="9">
    <source>
        <dbReference type="Proteomes" id="UP000220034"/>
    </source>
</evidence>
<evidence type="ECO:0000259" key="7">
    <source>
        <dbReference type="Pfam" id="PF01435"/>
    </source>
</evidence>
<sequence length="248" mass="25782">MRILISALAVLAITACEPTYVVPSSASGASLPATAAPAANRTVAQGTALLFQVAQRVEPIAESACQQETGRGGDFCDFHIQVEAGDQPNAYQSYANGRPILTFNHAMLRTIRNENEVAFILSHEAGHHIAGHLQRKQQQTGLGALAGALIVAGLGGDPQAGSDLGGAFGGRAYSQNFELEADVLGTYIAERAGYDPVDGAASFARFAGSSSLLATHPPGTQRYSTVVATARLIAAQRAQGITPTIPRN</sequence>
<dbReference type="Pfam" id="PF01435">
    <property type="entry name" value="Peptidase_M48"/>
    <property type="match status" value="1"/>
</dbReference>
<name>A0A2C9CNT0_9RHOB</name>
<feature type="domain" description="Peptidase M48" evidence="7">
    <location>
        <begin position="67"/>
        <end position="226"/>
    </location>
</feature>
<dbReference type="Gene3D" id="3.30.2010.10">
    <property type="entry name" value="Metalloproteases ('zincins'), catalytic domain"/>
    <property type="match status" value="1"/>
</dbReference>
<dbReference type="PROSITE" id="PS51257">
    <property type="entry name" value="PROKAR_LIPOPROTEIN"/>
    <property type="match status" value="1"/>
</dbReference>
<dbReference type="EMBL" id="OCTN01000001">
    <property type="protein sequence ID" value="SOH92867.1"/>
    <property type="molecule type" value="Genomic_DNA"/>
</dbReference>
<gene>
    <name evidence="8" type="ORF">SAMN06273572_101717</name>
</gene>
<dbReference type="GO" id="GO:0046872">
    <property type="term" value="F:metal ion binding"/>
    <property type="evidence" value="ECO:0007669"/>
    <property type="project" value="UniProtKB-KW"/>
</dbReference>
<dbReference type="GO" id="GO:0004222">
    <property type="term" value="F:metalloendopeptidase activity"/>
    <property type="evidence" value="ECO:0007669"/>
    <property type="project" value="InterPro"/>
</dbReference>
<accession>A0A2C9CNT0</accession>
<dbReference type="GO" id="GO:0051603">
    <property type="term" value="P:proteolysis involved in protein catabolic process"/>
    <property type="evidence" value="ECO:0007669"/>
    <property type="project" value="TreeGrafter"/>
</dbReference>
<dbReference type="InterPro" id="IPR001915">
    <property type="entry name" value="Peptidase_M48"/>
</dbReference>
<dbReference type="AlphaFoldDB" id="A0A2C9CNT0"/>
<organism evidence="8 9">
    <name type="scientific">Pontivivens marinum</name>
    <dbReference type="NCBI Taxonomy" id="1690039"/>
    <lineage>
        <taxon>Bacteria</taxon>
        <taxon>Pseudomonadati</taxon>
        <taxon>Pseudomonadota</taxon>
        <taxon>Alphaproteobacteria</taxon>
        <taxon>Rhodobacterales</taxon>
        <taxon>Paracoccaceae</taxon>
        <taxon>Pontivivens</taxon>
    </lineage>
</organism>
<dbReference type="PANTHER" id="PTHR22726">
    <property type="entry name" value="METALLOENDOPEPTIDASE OMA1"/>
    <property type="match status" value="1"/>
</dbReference>
<keyword evidence="2" id="KW-0479">Metal-binding</keyword>
<evidence type="ECO:0000256" key="5">
    <source>
        <dbReference type="ARBA" id="ARBA00023049"/>
    </source>
</evidence>
<dbReference type="RefSeq" id="WP_180955870.1">
    <property type="nucleotide sequence ID" value="NZ_OCTN01000001.1"/>
</dbReference>
<dbReference type="InterPro" id="IPR051156">
    <property type="entry name" value="Mito/Outer_Membr_Metalloprot"/>
</dbReference>
<keyword evidence="4 6" id="KW-0862">Zinc</keyword>
<evidence type="ECO:0000256" key="2">
    <source>
        <dbReference type="ARBA" id="ARBA00022723"/>
    </source>
</evidence>
<evidence type="ECO:0000256" key="4">
    <source>
        <dbReference type="ARBA" id="ARBA00022833"/>
    </source>
</evidence>
<evidence type="ECO:0000313" key="8">
    <source>
        <dbReference type="EMBL" id="SOH92867.1"/>
    </source>
</evidence>
<protein>
    <submittedName>
        <fullName evidence="8">Peptidase family M48</fullName>
    </submittedName>
</protein>
<evidence type="ECO:0000256" key="1">
    <source>
        <dbReference type="ARBA" id="ARBA00022670"/>
    </source>
</evidence>